<reference evidence="3" key="1">
    <citation type="submission" date="2022-04" db="EMBL/GenBank/DDBJ databases">
        <title>A functionally conserved STORR gene fusion in Papaver species that diverged 16.8 million years ago.</title>
        <authorList>
            <person name="Catania T."/>
        </authorList>
    </citation>
    <scope>NUCLEOTIDE SEQUENCE</scope>
    <source>
        <strain evidence="3">S-188037</strain>
    </source>
</reference>
<dbReference type="InterPro" id="IPR011050">
    <property type="entry name" value="Pectin_lyase_fold/virulence"/>
</dbReference>
<evidence type="ECO:0000259" key="2">
    <source>
        <dbReference type="Pfam" id="PF12708"/>
    </source>
</evidence>
<evidence type="ECO:0000313" key="4">
    <source>
        <dbReference type="Proteomes" id="UP001202328"/>
    </source>
</evidence>
<dbReference type="Proteomes" id="UP001202328">
    <property type="component" value="Unassembled WGS sequence"/>
</dbReference>
<comment type="caution">
    <text evidence="3">The sequence shown here is derived from an EMBL/GenBank/DDBJ whole genome shotgun (WGS) entry which is preliminary data.</text>
</comment>
<accession>A0AAD4T5S4</accession>
<feature type="chain" id="PRO_5042287071" description="Rhamnogalacturonase A/B/Epimerase-like pectate lyase domain-containing protein" evidence="1">
    <location>
        <begin position="23"/>
        <end position="309"/>
    </location>
</feature>
<evidence type="ECO:0000313" key="3">
    <source>
        <dbReference type="EMBL" id="KAI3938605.1"/>
    </source>
</evidence>
<feature type="domain" description="Rhamnogalacturonase A/B/Epimerase-like pectate lyase" evidence="2">
    <location>
        <begin position="32"/>
        <end position="244"/>
    </location>
</feature>
<dbReference type="PANTHER" id="PTHR31339:SF0">
    <property type="entry name" value="PECTIN LYASE-LIKE SUPERFAMILY PROTEIN"/>
    <property type="match status" value="1"/>
</dbReference>
<dbReference type="PANTHER" id="PTHR31339">
    <property type="entry name" value="PECTIN LYASE-RELATED"/>
    <property type="match status" value="1"/>
</dbReference>
<proteinExistence type="predicted"/>
<dbReference type="AlphaFoldDB" id="A0AAD4T5S4"/>
<protein>
    <recommendedName>
        <fullName evidence="2">Rhamnogalacturonase A/B/Epimerase-like pectate lyase domain-containing protein</fullName>
    </recommendedName>
</protein>
<sequence length="309" mass="33799">MSRMGVFLGLLLVFTLLSIIQAESNTQAQAVFSVTDYGAVGDGETYDTHHIQAAIDACHIAGGGSVSFPKGRYLVATIFLKSFVTLLLDLDSTILDPNKWFVVLAENASSIGITGYGTIDGQGEKFIETFDKKKSVMKSWNTTGACHGDKCRPRLVGFLDCKNVTVYGVELRIPAISNLHIVRCDNTFIGDSTIESYFYIPQNHGILIEDSINTFINNTLVDNGGNAITLKTTKGPVSNLTVAYSELRTKLSAIKFGSDGRYDFKGIAFDNIDIIGSHRGITMQLNGGGRFLYNIYISSVKDHFIVYTK</sequence>
<dbReference type="InterPro" id="IPR051801">
    <property type="entry name" value="GH28_Enzymes"/>
</dbReference>
<evidence type="ECO:0000256" key="1">
    <source>
        <dbReference type="SAM" id="SignalP"/>
    </source>
</evidence>
<gene>
    <name evidence="3" type="ORF">MKW98_016110</name>
</gene>
<keyword evidence="4" id="KW-1185">Reference proteome</keyword>
<feature type="signal peptide" evidence="1">
    <location>
        <begin position="1"/>
        <end position="22"/>
    </location>
</feature>
<dbReference type="InterPro" id="IPR024535">
    <property type="entry name" value="RHGA/B-epi-like_pectate_lyase"/>
</dbReference>
<dbReference type="EMBL" id="JAJJMB010005516">
    <property type="protein sequence ID" value="KAI3938605.1"/>
    <property type="molecule type" value="Genomic_DNA"/>
</dbReference>
<dbReference type="Gene3D" id="2.160.20.10">
    <property type="entry name" value="Single-stranded right-handed beta-helix, Pectin lyase-like"/>
    <property type="match status" value="1"/>
</dbReference>
<dbReference type="SUPFAM" id="SSF51126">
    <property type="entry name" value="Pectin lyase-like"/>
    <property type="match status" value="1"/>
</dbReference>
<dbReference type="InterPro" id="IPR012334">
    <property type="entry name" value="Pectin_lyas_fold"/>
</dbReference>
<name>A0AAD4T5S4_9MAGN</name>
<organism evidence="3 4">
    <name type="scientific">Papaver atlanticum</name>
    <dbReference type="NCBI Taxonomy" id="357466"/>
    <lineage>
        <taxon>Eukaryota</taxon>
        <taxon>Viridiplantae</taxon>
        <taxon>Streptophyta</taxon>
        <taxon>Embryophyta</taxon>
        <taxon>Tracheophyta</taxon>
        <taxon>Spermatophyta</taxon>
        <taxon>Magnoliopsida</taxon>
        <taxon>Ranunculales</taxon>
        <taxon>Papaveraceae</taxon>
        <taxon>Papaveroideae</taxon>
        <taxon>Papaver</taxon>
    </lineage>
</organism>
<dbReference type="Pfam" id="PF12708">
    <property type="entry name" value="Pect-lyase_RHGA_epim"/>
    <property type="match status" value="1"/>
</dbReference>
<keyword evidence="1" id="KW-0732">Signal</keyword>